<evidence type="ECO:0000313" key="9">
    <source>
        <dbReference type="Proteomes" id="UP001595617"/>
    </source>
</evidence>
<dbReference type="CDD" id="cd03529">
    <property type="entry name" value="Rieske_NirD"/>
    <property type="match status" value="1"/>
</dbReference>
<gene>
    <name evidence="8" type="primary">nirD</name>
    <name evidence="8" type="ORF">ACFOOG_09800</name>
</gene>
<evidence type="ECO:0000256" key="5">
    <source>
        <dbReference type="ARBA" id="ARBA00023014"/>
    </source>
</evidence>
<keyword evidence="6" id="KW-0534">Nitrate assimilation</keyword>
<accession>A0ABV8A0J7</accession>
<dbReference type="PROSITE" id="PS51300">
    <property type="entry name" value="NIRD"/>
    <property type="match status" value="1"/>
</dbReference>
<evidence type="ECO:0000313" key="8">
    <source>
        <dbReference type="EMBL" id="MFC3853123.1"/>
    </source>
</evidence>
<dbReference type="RefSeq" id="WP_380695978.1">
    <property type="nucleotide sequence ID" value="NZ_JBHRYR010000003.1"/>
</dbReference>
<dbReference type="InterPro" id="IPR017941">
    <property type="entry name" value="Rieske_2Fe-2S"/>
</dbReference>
<dbReference type="InterPro" id="IPR017881">
    <property type="entry name" value="NirD"/>
</dbReference>
<comment type="caution">
    <text evidence="8">The sequence shown here is derived from an EMBL/GenBank/DDBJ whole genome shotgun (WGS) entry which is preliminary data.</text>
</comment>
<keyword evidence="9" id="KW-1185">Reference proteome</keyword>
<reference evidence="9" key="1">
    <citation type="journal article" date="2019" name="Int. J. Syst. Evol. Microbiol.">
        <title>The Global Catalogue of Microorganisms (GCM) 10K type strain sequencing project: providing services to taxonomists for standard genome sequencing and annotation.</title>
        <authorList>
            <consortium name="The Broad Institute Genomics Platform"/>
            <consortium name="The Broad Institute Genome Sequencing Center for Infectious Disease"/>
            <person name="Wu L."/>
            <person name="Ma J."/>
        </authorList>
    </citation>
    <scope>NUCLEOTIDE SEQUENCE [LARGE SCALE GENOMIC DNA]</scope>
    <source>
        <strain evidence="9">IBRC 10765</strain>
    </source>
</reference>
<keyword evidence="1" id="KW-0001">2Fe-2S</keyword>
<dbReference type="PANTHER" id="PTHR40562:SF1">
    <property type="entry name" value="NITRITE REDUCTASE (NADH) SMALL SUBUNIT"/>
    <property type="match status" value="1"/>
</dbReference>
<dbReference type="Proteomes" id="UP001595617">
    <property type="component" value="Unassembled WGS sequence"/>
</dbReference>
<evidence type="ECO:0000256" key="3">
    <source>
        <dbReference type="ARBA" id="ARBA00023002"/>
    </source>
</evidence>
<dbReference type="Gene3D" id="2.102.10.10">
    <property type="entry name" value="Rieske [2Fe-2S] iron-sulphur domain"/>
    <property type="match status" value="1"/>
</dbReference>
<dbReference type="EMBL" id="JBHRYR010000003">
    <property type="protein sequence ID" value="MFC3853123.1"/>
    <property type="molecule type" value="Genomic_DNA"/>
</dbReference>
<keyword evidence="5" id="KW-0411">Iron-sulfur</keyword>
<dbReference type="InterPro" id="IPR012748">
    <property type="entry name" value="Rieske-like_NirD"/>
</dbReference>
<evidence type="ECO:0000256" key="1">
    <source>
        <dbReference type="ARBA" id="ARBA00022714"/>
    </source>
</evidence>
<feature type="domain" description="Rieske" evidence="7">
    <location>
        <begin position="21"/>
        <end position="128"/>
    </location>
</feature>
<proteinExistence type="predicted"/>
<evidence type="ECO:0000259" key="7">
    <source>
        <dbReference type="PROSITE" id="PS51296"/>
    </source>
</evidence>
<organism evidence="8 9">
    <name type="scientific">Saccharospirillum mangrovi</name>
    <dbReference type="NCBI Taxonomy" id="2161747"/>
    <lineage>
        <taxon>Bacteria</taxon>
        <taxon>Pseudomonadati</taxon>
        <taxon>Pseudomonadota</taxon>
        <taxon>Gammaproteobacteria</taxon>
        <taxon>Oceanospirillales</taxon>
        <taxon>Saccharospirillaceae</taxon>
        <taxon>Saccharospirillum</taxon>
    </lineage>
</organism>
<keyword evidence="4" id="KW-0408">Iron</keyword>
<protein>
    <submittedName>
        <fullName evidence="8">Nitrite reductase small subunit NirD</fullName>
    </submittedName>
</protein>
<dbReference type="PROSITE" id="PS51296">
    <property type="entry name" value="RIESKE"/>
    <property type="match status" value="1"/>
</dbReference>
<evidence type="ECO:0000256" key="4">
    <source>
        <dbReference type="ARBA" id="ARBA00023004"/>
    </source>
</evidence>
<keyword evidence="3" id="KW-0560">Oxidoreductase</keyword>
<dbReference type="InterPro" id="IPR036922">
    <property type="entry name" value="Rieske_2Fe-2S_sf"/>
</dbReference>
<dbReference type="PANTHER" id="PTHR40562">
    <property type="match status" value="1"/>
</dbReference>
<dbReference type="SUPFAM" id="SSF50022">
    <property type="entry name" value="ISP domain"/>
    <property type="match status" value="1"/>
</dbReference>
<dbReference type="NCBIfam" id="TIGR02378">
    <property type="entry name" value="nirD_assim_sml"/>
    <property type="match status" value="1"/>
</dbReference>
<keyword evidence="2" id="KW-0479">Metal-binding</keyword>
<dbReference type="Pfam" id="PF13806">
    <property type="entry name" value="Rieske_2"/>
    <property type="match status" value="1"/>
</dbReference>
<name>A0ABV8A0J7_9GAMM</name>
<evidence type="ECO:0000256" key="6">
    <source>
        <dbReference type="ARBA" id="ARBA00023063"/>
    </source>
</evidence>
<sequence length="146" mass="15206">MTTTLTRHSSPSTTKPTDSGWIAVGQADDLVAFSGIGAAVPQQEGSTSVAIFWLPGEPTELFALSNYCPFSGVHILARGIVGDLGGEPVVASPLHKEHFSLRTGVCLEDSAVQVAVWPVRLRGGILEIGLLPVQSAAEENSQGKAA</sequence>
<evidence type="ECO:0000256" key="2">
    <source>
        <dbReference type="ARBA" id="ARBA00022723"/>
    </source>
</evidence>